<reference evidence="8" key="1">
    <citation type="submission" date="2017-04" db="EMBL/GenBank/DDBJ databases">
        <authorList>
            <person name="Varghese N."/>
            <person name="Submissions S."/>
        </authorList>
    </citation>
    <scope>NUCLEOTIDE SEQUENCE [LARGE SCALE GENOMIC DNA]</scope>
    <source>
        <strain evidence="8">DSM 12126</strain>
    </source>
</reference>
<dbReference type="GO" id="GO:0030313">
    <property type="term" value="C:cell envelope"/>
    <property type="evidence" value="ECO:0007669"/>
    <property type="project" value="UniProtKB-SubCell"/>
</dbReference>
<evidence type="ECO:0000256" key="5">
    <source>
        <dbReference type="SAM" id="SignalP"/>
    </source>
</evidence>
<evidence type="ECO:0000256" key="2">
    <source>
        <dbReference type="ARBA" id="ARBA00022748"/>
    </source>
</evidence>
<name>A0A1W2CZX3_9SPHI</name>
<protein>
    <submittedName>
        <fullName evidence="7">Peroxiredoxin</fullName>
    </submittedName>
</protein>
<proteinExistence type="predicted"/>
<keyword evidence="8" id="KW-1185">Reference proteome</keyword>
<dbReference type="Proteomes" id="UP000192756">
    <property type="component" value="Unassembled WGS sequence"/>
</dbReference>
<feature type="domain" description="Thioredoxin" evidence="6">
    <location>
        <begin position="237"/>
        <end position="381"/>
    </location>
</feature>
<organism evidence="7 8">
    <name type="scientific">Pedobacter africanus</name>
    <dbReference type="NCBI Taxonomy" id="151894"/>
    <lineage>
        <taxon>Bacteria</taxon>
        <taxon>Pseudomonadati</taxon>
        <taxon>Bacteroidota</taxon>
        <taxon>Sphingobacteriia</taxon>
        <taxon>Sphingobacteriales</taxon>
        <taxon>Sphingobacteriaceae</taxon>
        <taxon>Pedobacter</taxon>
    </lineage>
</organism>
<dbReference type="CDD" id="cd02966">
    <property type="entry name" value="TlpA_like_family"/>
    <property type="match status" value="1"/>
</dbReference>
<keyword evidence="4" id="KW-0676">Redox-active center</keyword>
<dbReference type="PROSITE" id="PS51352">
    <property type="entry name" value="THIOREDOXIN_2"/>
    <property type="match status" value="1"/>
</dbReference>
<dbReference type="PROSITE" id="PS00194">
    <property type="entry name" value="THIOREDOXIN_1"/>
    <property type="match status" value="1"/>
</dbReference>
<dbReference type="OrthoDB" id="750178at2"/>
<dbReference type="GO" id="GO:0016209">
    <property type="term" value="F:antioxidant activity"/>
    <property type="evidence" value="ECO:0007669"/>
    <property type="project" value="InterPro"/>
</dbReference>
<keyword evidence="5" id="KW-0732">Signal</keyword>
<dbReference type="RefSeq" id="WP_084240232.1">
    <property type="nucleotide sequence ID" value="NZ_FWXT01000002.1"/>
</dbReference>
<dbReference type="GO" id="GO:0016491">
    <property type="term" value="F:oxidoreductase activity"/>
    <property type="evidence" value="ECO:0007669"/>
    <property type="project" value="InterPro"/>
</dbReference>
<feature type="chain" id="PRO_5012235734" evidence="5">
    <location>
        <begin position="19"/>
        <end position="381"/>
    </location>
</feature>
<keyword evidence="2" id="KW-0201">Cytochrome c-type biogenesis</keyword>
<evidence type="ECO:0000256" key="1">
    <source>
        <dbReference type="ARBA" id="ARBA00004196"/>
    </source>
</evidence>
<accession>A0A1W2CZX3</accession>
<evidence type="ECO:0000313" key="8">
    <source>
        <dbReference type="Proteomes" id="UP000192756"/>
    </source>
</evidence>
<dbReference type="Gene3D" id="3.40.30.10">
    <property type="entry name" value="Glutaredoxin"/>
    <property type="match status" value="1"/>
</dbReference>
<sequence length="381" mass="40873">MKKLTIAALMLAPVIASAQSPAFTLKGKISGLNAPAKAFLTYRMDGKNVMDSVPVNNGVFQFTGNVASPVSARLILDHKGVGLGKLGRAADMLSLYVDNGTISVDGADSVKKAKISGSKINQEALAYHTFIGGPDKLMKAIDTEYGAASEEKRNDPEFKKSLQERYGKAAAEKKALQSKFIKENPASYFSLVALTETAGSSIDVAKVEPVFKGLSDGLRNSASGLAFAKQIDAARATSVGAMAPEFAQNDVNDKPVSLSSFKGKYVLIDFWASWCGPCRAENPNVVSAFNQYKDKNFTVLGISLDNPGKKDAWLAAIEKDQLAWTQLSDLNGWNNAVAKQYGIRSIPQNLLIDPNGKIIAKNLRGEELHKSLKEILGAPSK</sequence>
<dbReference type="InterPro" id="IPR017937">
    <property type="entry name" value="Thioredoxin_CS"/>
</dbReference>
<dbReference type="InterPro" id="IPR036249">
    <property type="entry name" value="Thioredoxin-like_sf"/>
</dbReference>
<keyword evidence="3" id="KW-1015">Disulfide bond</keyword>
<dbReference type="Pfam" id="PF14289">
    <property type="entry name" value="DUF4369"/>
    <property type="match status" value="1"/>
</dbReference>
<dbReference type="AlphaFoldDB" id="A0A1W2CZX3"/>
<dbReference type="InterPro" id="IPR013766">
    <property type="entry name" value="Thioredoxin_domain"/>
</dbReference>
<dbReference type="EMBL" id="FWXT01000002">
    <property type="protein sequence ID" value="SMC90743.1"/>
    <property type="molecule type" value="Genomic_DNA"/>
</dbReference>
<comment type="subcellular location">
    <subcellularLocation>
        <location evidence="1">Cell envelope</location>
    </subcellularLocation>
</comment>
<dbReference type="Pfam" id="PF00578">
    <property type="entry name" value="AhpC-TSA"/>
    <property type="match status" value="1"/>
</dbReference>
<dbReference type="GO" id="GO:0017004">
    <property type="term" value="P:cytochrome complex assembly"/>
    <property type="evidence" value="ECO:0007669"/>
    <property type="project" value="UniProtKB-KW"/>
</dbReference>
<dbReference type="PANTHER" id="PTHR42852:SF6">
    <property type="entry name" value="THIOL:DISULFIDE INTERCHANGE PROTEIN DSBE"/>
    <property type="match status" value="1"/>
</dbReference>
<dbReference type="SUPFAM" id="SSF52833">
    <property type="entry name" value="Thioredoxin-like"/>
    <property type="match status" value="1"/>
</dbReference>
<evidence type="ECO:0000313" key="7">
    <source>
        <dbReference type="EMBL" id="SMC90743.1"/>
    </source>
</evidence>
<dbReference type="InterPro" id="IPR050553">
    <property type="entry name" value="Thioredoxin_ResA/DsbE_sf"/>
</dbReference>
<dbReference type="STRING" id="151894.SAMN04488524_3456"/>
<evidence type="ECO:0000256" key="3">
    <source>
        <dbReference type="ARBA" id="ARBA00023157"/>
    </source>
</evidence>
<feature type="signal peptide" evidence="5">
    <location>
        <begin position="1"/>
        <end position="18"/>
    </location>
</feature>
<dbReference type="InterPro" id="IPR000866">
    <property type="entry name" value="AhpC/TSA"/>
</dbReference>
<gene>
    <name evidence="7" type="ORF">SAMN04488524_3456</name>
</gene>
<dbReference type="PANTHER" id="PTHR42852">
    <property type="entry name" value="THIOL:DISULFIDE INTERCHANGE PROTEIN DSBE"/>
    <property type="match status" value="1"/>
</dbReference>
<evidence type="ECO:0000259" key="6">
    <source>
        <dbReference type="PROSITE" id="PS51352"/>
    </source>
</evidence>
<dbReference type="InterPro" id="IPR025380">
    <property type="entry name" value="DUF4369"/>
</dbReference>
<evidence type="ECO:0000256" key="4">
    <source>
        <dbReference type="ARBA" id="ARBA00023284"/>
    </source>
</evidence>